<evidence type="ECO:0000313" key="2">
    <source>
        <dbReference type="Proteomes" id="UP001215712"/>
    </source>
</evidence>
<keyword evidence="2" id="KW-1185">Reference proteome</keyword>
<dbReference type="AlphaFoldDB" id="A0AAD6HHP1"/>
<dbReference type="EMBL" id="JAQJAN010000012">
    <property type="protein sequence ID" value="KAJ5716735.1"/>
    <property type="molecule type" value="Genomic_DNA"/>
</dbReference>
<evidence type="ECO:0000313" key="1">
    <source>
        <dbReference type="EMBL" id="KAJ5716735.1"/>
    </source>
</evidence>
<reference evidence="1" key="2">
    <citation type="submission" date="2023-01" db="EMBL/GenBank/DDBJ databases">
        <authorList>
            <person name="Petersen C."/>
        </authorList>
    </citation>
    <scope>NUCLEOTIDE SEQUENCE</scope>
    <source>
        <strain evidence="1">IBT 17514</strain>
    </source>
</reference>
<reference evidence="1" key="1">
    <citation type="journal article" date="2023" name="IMA Fungus">
        <title>Comparative genomic study of the Penicillium genus elucidates a diverse pangenome and 15 lateral gene transfer events.</title>
        <authorList>
            <person name="Petersen C."/>
            <person name="Sorensen T."/>
            <person name="Nielsen M.R."/>
            <person name="Sondergaard T.E."/>
            <person name="Sorensen J.L."/>
            <person name="Fitzpatrick D.A."/>
            <person name="Frisvad J.C."/>
            <person name="Nielsen K.L."/>
        </authorList>
    </citation>
    <scope>NUCLEOTIDE SEQUENCE</scope>
    <source>
        <strain evidence="1">IBT 17514</strain>
    </source>
</reference>
<sequence length="204" mass="21562">MTSTGPVPLTTIFTQSSNCRNVTSSLEYVDGTNYISTFSATDASGWMSLGPEDWSTCYPSGYDTQSYFSPGECPSGYTTAGVSFFSLGNEVETRAICCPSGYNAQTGESLPWYSTNPCTSSNTDIPATASFTIDGVETSSVGTFGINAKGISIRRQSTDFASATCTGISSPTSSGNGTYPVPAVPAVDYHPEQRLVLESGLRWE</sequence>
<proteinExistence type="predicted"/>
<accession>A0AAD6HHP1</accession>
<name>A0AAD6HHP1_9EURO</name>
<gene>
    <name evidence="1" type="ORF">N7493_008646</name>
</gene>
<dbReference type="Proteomes" id="UP001215712">
    <property type="component" value="Unassembled WGS sequence"/>
</dbReference>
<organism evidence="1 2">
    <name type="scientific">Penicillium malachiteum</name>
    <dbReference type="NCBI Taxonomy" id="1324776"/>
    <lineage>
        <taxon>Eukaryota</taxon>
        <taxon>Fungi</taxon>
        <taxon>Dikarya</taxon>
        <taxon>Ascomycota</taxon>
        <taxon>Pezizomycotina</taxon>
        <taxon>Eurotiomycetes</taxon>
        <taxon>Eurotiomycetidae</taxon>
        <taxon>Eurotiales</taxon>
        <taxon>Aspergillaceae</taxon>
        <taxon>Penicillium</taxon>
    </lineage>
</organism>
<comment type="caution">
    <text evidence="1">The sequence shown here is derived from an EMBL/GenBank/DDBJ whole genome shotgun (WGS) entry which is preliminary data.</text>
</comment>
<protein>
    <submittedName>
        <fullName evidence="1">Uncharacterized protein</fullName>
    </submittedName>
</protein>